<gene>
    <name evidence="1" type="ORF">Ctob_014416</name>
</gene>
<proteinExistence type="predicted"/>
<keyword evidence="2" id="KW-1185">Reference proteome</keyword>
<organism evidence="1 2">
    <name type="scientific">Chrysochromulina tobinii</name>
    <dbReference type="NCBI Taxonomy" id="1460289"/>
    <lineage>
        <taxon>Eukaryota</taxon>
        <taxon>Haptista</taxon>
        <taxon>Haptophyta</taxon>
        <taxon>Prymnesiophyceae</taxon>
        <taxon>Prymnesiales</taxon>
        <taxon>Chrysochromulinaceae</taxon>
        <taxon>Chrysochromulina</taxon>
    </lineage>
</organism>
<evidence type="ECO:0000313" key="1">
    <source>
        <dbReference type="EMBL" id="KOO35584.1"/>
    </source>
</evidence>
<protein>
    <submittedName>
        <fullName evidence="1">Uncharacterized protein</fullName>
    </submittedName>
</protein>
<sequence>MADYIQRTAASAVAKHFPMAREVLEWIDAYVERGRIEGKSWPRAMFEAGGISSVEAMIEYYGAAIRWKVSIGWSLEQAEPYTVFPDEEGFHVHMDYGDGDVYELQDSDVVCFRGAPPDADGSYHSLIPITSFGSHALPPLATVTLESIQQPGEWEVCGQRVRRRLLTVSVTYK</sequence>
<comment type="caution">
    <text evidence="1">The sequence shown here is derived from an EMBL/GenBank/DDBJ whole genome shotgun (WGS) entry which is preliminary data.</text>
</comment>
<dbReference type="Proteomes" id="UP000037460">
    <property type="component" value="Unassembled WGS sequence"/>
</dbReference>
<name>A0A0M0K9W9_9EUKA</name>
<evidence type="ECO:0000313" key="2">
    <source>
        <dbReference type="Proteomes" id="UP000037460"/>
    </source>
</evidence>
<reference evidence="2" key="1">
    <citation type="journal article" date="2015" name="PLoS Genet.">
        <title>Genome Sequence and Transcriptome Analyses of Chrysochromulina tobin: Metabolic Tools for Enhanced Algal Fitness in the Prominent Order Prymnesiales (Haptophyceae).</title>
        <authorList>
            <person name="Hovde B.T."/>
            <person name="Deodato C.R."/>
            <person name="Hunsperger H.M."/>
            <person name="Ryken S.A."/>
            <person name="Yost W."/>
            <person name="Jha R.K."/>
            <person name="Patterson J."/>
            <person name="Monnat R.J. Jr."/>
            <person name="Barlow S.B."/>
            <person name="Starkenburg S.R."/>
            <person name="Cattolico R.A."/>
        </authorList>
    </citation>
    <scope>NUCLEOTIDE SEQUENCE</scope>
    <source>
        <strain evidence="2">CCMP291</strain>
    </source>
</reference>
<dbReference type="EMBL" id="JWZX01000814">
    <property type="protein sequence ID" value="KOO35584.1"/>
    <property type="molecule type" value="Genomic_DNA"/>
</dbReference>
<dbReference type="AlphaFoldDB" id="A0A0M0K9W9"/>
<accession>A0A0M0K9W9</accession>